<evidence type="ECO:0000259" key="1">
    <source>
        <dbReference type="Pfam" id="PF18588"/>
    </source>
</evidence>
<sequence length="279" mass="31565">MPQALCLLHANCQGEALLPLLQNTPAFARRFTVRHYVNYTREHIDSQDLSQCALFLYQRLAPKWGDISTEQILPRLPKSCQAIEIPNLFFKGYWPFWTSKTSINFGDSLLESLLERGLSPEEALHVYLRATPGMMGDLSAVAEESLRREEEKQAQSPIVCAPLLRELWQKEQLFITVNHPGRTLMFHMADSLLRLLGLGGLPQAVRRAYAHPLEDFWLPIHPEAGTLLGLPFASPARRYPVYQTSLTHAQYTSCYLACKSHDTPDLITFLKNLPPGPTA</sequence>
<protein>
    <recommendedName>
        <fullName evidence="1">Polysaccharide biosynthesis enzyme WcbI domain-containing protein</fullName>
    </recommendedName>
</protein>
<proteinExistence type="predicted"/>
<evidence type="ECO:0000313" key="2">
    <source>
        <dbReference type="EMBL" id="SCM70876.1"/>
    </source>
</evidence>
<name>A0A212L050_9BACT</name>
<dbReference type="EMBL" id="FMJC01000001">
    <property type="protein sequence ID" value="SCM70876.1"/>
    <property type="molecule type" value="Genomic_DNA"/>
</dbReference>
<accession>A0A212L050</accession>
<feature type="domain" description="Polysaccharide biosynthesis enzyme WcbI" evidence="1">
    <location>
        <begin position="5"/>
        <end position="199"/>
    </location>
</feature>
<reference evidence="2" key="1">
    <citation type="submission" date="2016-08" db="EMBL/GenBank/DDBJ databases">
        <authorList>
            <person name="Seilhamer J.J."/>
        </authorList>
    </citation>
    <scope>NUCLEOTIDE SEQUENCE</scope>
    <source>
        <strain evidence="2">86-1</strain>
    </source>
</reference>
<organism evidence="2">
    <name type="scientific">uncultured Desulfovibrio sp</name>
    <dbReference type="NCBI Taxonomy" id="167968"/>
    <lineage>
        <taxon>Bacteria</taxon>
        <taxon>Pseudomonadati</taxon>
        <taxon>Thermodesulfobacteriota</taxon>
        <taxon>Desulfovibrionia</taxon>
        <taxon>Desulfovibrionales</taxon>
        <taxon>Desulfovibrionaceae</taxon>
        <taxon>Desulfovibrio</taxon>
        <taxon>environmental samples</taxon>
    </lineage>
</organism>
<dbReference type="InterPro" id="IPR041307">
    <property type="entry name" value="WcbI"/>
</dbReference>
<dbReference type="Pfam" id="PF18588">
    <property type="entry name" value="WcbI"/>
    <property type="match status" value="1"/>
</dbReference>
<dbReference type="RefSeq" id="WP_179979515.1">
    <property type="nucleotide sequence ID" value="NZ_LT608333.1"/>
</dbReference>
<dbReference type="Gene3D" id="3.40.50.12080">
    <property type="match status" value="1"/>
</dbReference>
<dbReference type="AlphaFoldDB" id="A0A212L050"/>
<gene>
    <name evidence="2" type="ORF">KL86DES1_10693</name>
</gene>